<dbReference type="PANTHER" id="PTHR43155:SF2">
    <property type="entry name" value="CYCLIC DI-GMP PHOSPHODIESTERASE PA4108"/>
    <property type="match status" value="1"/>
</dbReference>
<dbReference type="InterPro" id="IPR037522">
    <property type="entry name" value="HD_GYP_dom"/>
</dbReference>
<evidence type="ECO:0000256" key="1">
    <source>
        <dbReference type="SAM" id="Coils"/>
    </source>
</evidence>
<dbReference type="SMART" id="SM00471">
    <property type="entry name" value="HDc"/>
    <property type="match status" value="1"/>
</dbReference>
<dbReference type="InterPro" id="IPR003607">
    <property type="entry name" value="HD/PDEase_dom"/>
</dbReference>
<dbReference type="CDD" id="cd00077">
    <property type="entry name" value="HDc"/>
    <property type="match status" value="1"/>
</dbReference>
<protein>
    <submittedName>
        <fullName evidence="3">HD-GYP domain-containing protein</fullName>
    </submittedName>
</protein>
<dbReference type="RefSeq" id="WP_261695123.1">
    <property type="nucleotide sequence ID" value="NZ_CP104694.1"/>
</dbReference>
<dbReference type="PROSITE" id="PS51832">
    <property type="entry name" value="HD_GYP"/>
    <property type="match status" value="1"/>
</dbReference>
<dbReference type="Proteomes" id="UP001064632">
    <property type="component" value="Chromosome"/>
</dbReference>
<dbReference type="PANTHER" id="PTHR43155">
    <property type="entry name" value="CYCLIC DI-GMP PHOSPHODIESTERASE PA4108-RELATED"/>
    <property type="match status" value="1"/>
</dbReference>
<name>A0ABY6BEZ4_9GAMM</name>
<keyword evidence="1" id="KW-0175">Coiled coil</keyword>
<dbReference type="Pfam" id="PF13487">
    <property type="entry name" value="HD_5"/>
    <property type="match status" value="1"/>
</dbReference>
<evidence type="ECO:0000259" key="2">
    <source>
        <dbReference type="PROSITE" id="PS51832"/>
    </source>
</evidence>
<sequence length="420" mass="47251">MNLTARELRVSVRGLTPGMFVSRLDRPWIETDFPMEGVRLEAPDSVRKLQAICAFVYVDTALGKAPEPRYLTLEPEREAPAAVVRIARDRDELADARKNTWAIEREFKDELKDAAQAYNNLEKRFQEVMDDLRRVQYLDLERLKHGVSAMVASILRNPFAFVWLKEIKRRDSYAYQHALGCALWAASFGRHLGLDKSDLHELALGGLLCDVGKTRIPMDLLARQTSLSADEVQLIRRHVEHSLELVERTPGLSKKLVEMVATHHERHDGSGYPNGLSGSEIPLFGRIMGIVDSYDAMVCVRPYVPSNSPHKAVTDLYEHRGTLFQAELVEQFIQTCGIYPTGSLVELSSGEVGVVSAVHSLKRLRPTVMVLLDRNKTPLRQFRTLDLAVVDKDDRGQPLSVKCGLPSGAFGIKPRELFLD</sequence>
<feature type="coiled-coil region" evidence="1">
    <location>
        <begin position="104"/>
        <end position="131"/>
    </location>
</feature>
<gene>
    <name evidence="3" type="ORF">N4264_00465</name>
</gene>
<dbReference type="InterPro" id="IPR021812">
    <property type="entry name" value="DUF3391"/>
</dbReference>
<dbReference type="EMBL" id="CP104694">
    <property type="protein sequence ID" value="UXI68161.1"/>
    <property type="molecule type" value="Genomic_DNA"/>
</dbReference>
<dbReference type="Pfam" id="PF11871">
    <property type="entry name" value="DUF3391"/>
    <property type="match status" value="1"/>
</dbReference>
<organism evidence="3 4">
    <name type="scientific">Tahibacter amnicola</name>
    <dbReference type="NCBI Taxonomy" id="2976241"/>
    <lineage>
        <taxon>Bacteria</taxon>
        <taxon>Pseudomonadati</taxon>
        <taxon>Pseudomonadota</taxon>
        <taxon>Gammaproteobacteria</taxon>
        <taxon>Lysobacterales</taxon>
        <taxon>Rhodanobacteraceae</taxon>
        <taxon>Tahibacter</taxon>
    </lineage>
</organism>
<proteinExistence type="predicted"/>
<feature type="domain" description="HD-GYP" evidence="2">
    <location>
        <begin position="152"/>
        <end position="348"/>
    </location>
</feature>
<dbReference type="Gene3D" id="1.10.3210.10">
    <property type="entry name" value="Hypothetical protein af1432"/>
    <property type="match status" value="1"/>
</dbReference>
<evidence type="ECO:0000313" key="3">
    <source>
        <dbReference type="EMBL" id="UXI68161.1"/>
    </source>
</evidence>
<accession>A0ABY6BEZ4</accession>
<evidence type="ECO:0000313" key="4">
    <source>
        <dbReference type="Proteomes" id="UP001064632"/>
    </source>
</evidence>
<keyword evidence="4" id="KW-1185">Reference proteome</keyword>
<dbReference type="SUPFAM" id="SSF109604">
    <property type="entry name" value="HD-domain/PDEase-like"/>
    <property type="match status" value="1"/>
</dbReference>
<reference evidence="3" key="1">
    <citation type="submission" date="2022-09" db="EMBL/GenBank/DDBJ databases">
        <title>Tahibacter sp. nov., isolated from a fresh water.</title>
        <authorList>
            <person name="Baek J.H."/>
            <person name="Lee J.K."/>
            <person name="Kim J.M."/>
            <person name="Jeon C.O."/>
        </authorList>
    </citation>
    <scope>NUCLEOTIDE SEQUENCE</scope>
    <source>
        <strain evidence="3">W38</strain>
    </source>
</reference>